<evidence type="ECO:0000313" key="2">
    <source>
        <dbReference type="EMBL" id="XDO96964.1"/>
    </source>
</evidence>
<evidence type="ECO:0000256" key="1">
    <source>
        <dbReference type="SAM" id="Phobius"/>
    </source>
</evidence>
<organism evidence="2">
    <name type="scientific">Caulobacter sp. 73W</name>
    <dbReference type="NCBI Taxonomy" id="3161137"/>
    <lineage>
        <taxon>Bacteria</taxon>
        <taxon>Pseudomonadati</taxon>
        <taxon>Pseudomonadota</taxon>
        <taxon>Alphaproteobacteria</taxon>
        <taxon>Caulobacterales</taxon>
        <taxon>Caulobacteraceae</taxon>
        <taxon>Caulobacter</taxon>
    </lineage>
</organism>
<dbReference type="RefSeq" id="WP_369059878.1">
    <property type="nucleotide sequence ID" value="NZ_CP158375.1"/>
</dbReference>
<proteinExistence type="predicted"/>
<keyword evidence="1" id="KW-0812">Transmembrane</keyword>
<feature type="transmembrane region" description="Helical" evidence="1">
    <location>
        <begin position="74"/>
        <end position="93"/>
    </location>
</feature>
<evidence type="ECO:0008006" key="3">
    <source>
        <dbReference type="Google" id="ProtNLM"/>
    </source>
</evidence>
<keyword evidence="1" id="KW-1133">Transmembrane helix</keyword>
<name>A0AB39KUI5_9CAUL</name>
<protein>
    <recommendedName>
        <fullName evidence="3">DUF4345 domain-containing protein</fullName>
    </recommendedName>
</protein>
<feature type="transmembrane region" description="Helical" evidence="1">
    <location>
        <begin position="109"/>
        <end position="128"/>
    </location>
</feature>
<gene>
    <name evidence="2" type="ORF">ABOZ73_00600</name>
</gene>
<keyword evidence="1" id="KW-0472">Membrane</keyword>
<accession>A0AB39KUI5</accession>
<dbReference type="AlphaFoldDB" id="A0AB39KUI5"/>
<reference evidence="2" key="1">
    <citation type="submission" date="2024-06" db="EMBL/GenBank/DDBJ databases">
        <title>Caulobacter inopinatus, sp. nov.</title>
        <authorList>
            <person name="Donachie S.P."/>
        </authorList>
    </citation>
    <scope>NUCLEOTIDE SEQUENCE</scope>
    <source>
        <strain evidence="2">73W</strain>
    </source>
</reference>
<feature type="transmembrane region" description="Helical" evidence="1">
    <location>
        <begin position="48"/>
        <end position="67"/>
    </location>
</feature>
<dbReference type="EMBL" id="CP158375">
    <property type="protein sequence ID" value="XDO96964.1"/>
    <property type="molecule type" value="Genomic_DNA"/>
</dbReference>
<sequence length="136" mass="14442">MSTKAVLSVAAVMGVGLGANGVFMLVAPLDWYFAIPGVTTTGPFNQHFLRDIGLIFLLVGGAYLTGVGMPRRRVILWGASSLWLAGHALFHFWEVAAGICGPSVLLRDFPAVTMPAVIGGLLTAWAVVRDRKAGYL</sequence>